<evidence type="ECO:0000256" key="1">
    <source>
        <dbReference type="SAM" id="MobiDB-lite"/>
    </source>
</evidence>
<feature type="signal peptide" evidence="3">
    <location>
        <begin position="1"/>
        <end position="19"/>
    </location>
</feature>
<dbReference type="OrthoDB" id="5215637at2759"/>
<dbReference type="GeneID" id="81390722"/>
<feature type="chain" id="PRO_5040793962" description="Mid2 domain-containing protein" evidence="3">
    <location>
        <begin position="20"/>
        <end position="264"/>
    </location>
</feature>
<evidence type="ECO:0000256" key="2">
    <source>
        <dbReference type="SAM" id="Phobius"/>
    </source>
</evidence>
<reference evidence="4" key="2">
    <citation type="journal article" date="2023" name="IMA Fungus">
        <title>Comparative genomic study of the Penicillium genus elucidates a diverse pangenome and 15 lateral gene transfer events.</title>
        <authorList>
            <person name="Petersen C."/>
            <person name="Sorensen T."/>
            <person name="Nielsen M.R."/>
            <person name="Sondergaard T.E."/>
            <person name="Sorensen J.L."/>
            <person name="Fitzpatrick D.A."/>
            <person name="Frisvad J.C."/>
            <person name="Nielsen K.L."/>
        </authorList>
    </citation>
    <scope>NUCLEOTIDE SEQUENCE</scope>
    <source>
        <strain evidence="4">IBT 34128</strain>
    </source>
</reference>
<name>A0A9W9GAY1_9EURO</name>
<dbReference type="EMBL" id="JAPMSZ010000001">
    <property type="protein sequence ID" value="KAJ5115212.1"/>
    <property type="molecule type" value="Genomic_DNA"/>
</dbReference>
<keyword evidence="2" id="KW-0812">Transmembrane</keyword>
<evidence type="ECO:0008006" key="6">
    <source>
        <dbReference type="Google" id="ProtNLM"/>
    </source>
</evidence>
<evidence type="ECO:0000313" key="4">
    <source>
        <dbReference type="EMBL" id="KAJ5115212.1"/>
    </source>
</evidence>
<proteinExistence type="predicted"/>
<comment type="caution">
    <text evidence="4">The sequence shown here is derived from an EMBL/GenBank/DDBJ whole genome shotgun (WGS) entry which is preliminary data.</text>
</comment>
<keyword evidence="2" id="KW-1133">Transmembrane helix</keyword>
<protein>
    <recommendedName>
        <fullName evidence="6">Mid2 domain-containing protein</fullName>
    </recommendedName>
</protein>
<accession>A0A9W9GAY1</accession>
<dbReference type="AlphaFoldDB" id="A0A9W9GAY1"/>
<evidence type="ECO:0000256" key="3">
    <source>
        <dbReference type="SAM" id="SignalP"/>
    </source>
</evidence>
<dbReference type="Proteomes" id="UP001141434">
    <property type="component" value="Unassembled WGS sequence"/>
</dbReference>
<reference evidence="4" key="1">
    <citation type="submission" date="2022-11" db="EMBL/GenBank/DDBJ databases">
        <authorList>
            <person name="Petersen C."/>
        </authorList>
    </citation>
    <scope>NUCLEOTIDE SEQUENCE</scope>
    <source>
        <strain evidence="4">IBT 34128</strain>
    </source>
</reference>
<feature type="region of interest" description="Disordered" evidence="1">
    <location>
        <begin position="154"/>
        <end position="184"/>
    </location>
</feature>
<gene>
    <name evidence="4" type="ORF">NUU61_000971</name>
</gene>
<keyword evidence="2" id="KW-0472">Membrane</keyword>
<keyword evidence="3" id="KW-0732">Signal</keyword>
<keyword evidence="5" id="KW-1185">Reference proteome</keyword>
<organism evidence="4 5">
    <name type="scientific">Penicillium alfredii</name>
    <dbReference type="NCBI Taxonomy" id="1506179"/>
    <lineage>
        <taxon>Eukaryota</taxon>
        <taxon>Fungi</taxon>
        <taxon>Dikarya</taxon>
        <taxon>Ascomycota</taxon>
        <taxon>Pezizomycotina</taxon>
        <taxon>Eurotiomycetes</taxon>
        <taxon>Eurotiomycetidae</taxon>
        <taxon>Eurotiales</taxon>
        <taxon>Aspergillaceae</taxon>
        <taxon>Penicillium</taxon>
    </lineage>
</organism>
<dbReference type="RefSeq" id="XP_056516404.1">
    <property type="nucleotide sequence ID" value="XM_056651554.1"/>
</dbReference>
<feature type="compositionally biased region" description="Low complexity" evidence="1">
    <location>
        <begin position="169"/>
        <end position="182"/>
    </location>
</feature>
<sequence length="264" mass="28113">MARLLTVFLTLCLAVFAVADQKCYMLDGTDASKHVPCSTDEVTNCCHASSVCMSNGLCYLQGKMGSTLIRGSCTDRNWGPACYAPCQNAQRDRGVPIVNIEYNRSESQYCCGHVTWKDGKQGCYWGEPFKLAKGTVIPGVAWLATHVADNQTASNVSSAGESDTHIAPSASSSSSSSSTSSSRDVAIGAGVGVPLGVIALASILWALWERRLRKRIPSQDPAYGSSIRQRGTAELSNPESDANPPAELDTGNEPKDNTHGTQYA</sequence>
<evidence type="ECO:0000313" key="5">
    <source>
        <dbReference type="Proteomes" id="UP001141434"/>
    </source>
</evidence>
<feature type="compositionally biased region" description="Polar residues" evidence="1">
    <location>
        <begin position="226"/>
        <end position="240"/>
    </location>
</feature>
<feature type="transmembrane region" description="Helical" evidence="2">
    <location>
        <begin position="185"/>
        <end position="208"/>
    </location>
</feature>
<feature type="region of interest" description="Disordered" evidence="1">
    <location>
        <begin position="219"/>
        <end position="264"/>
    </location>
</feature>